<accession>A0A932MNP7</accession>
<keyword evidence="1" id="KW-1133">Transmembrane helix</keyword>
<name>A0A932MNP7_UNCTE</name>
<dbReference type="EMBL" id="JACPUR010000041">
    <property type="protein sequence ID" value="MBI3129579.1"/>
    <property type="molecule type" value="Genomic_DNA"/>
</dbReference>
<evidence type="ECO:0000256" key="1">
    <source>
        <dbReference type="SAM" id="Phobius"/>
    </source>
</evidence>
<comment type="caution">
    <text evidence="2">The sequence shown here is derived from an EMBL/GenBank/DDBJ whole genome shotgun (WGS) entry which is preliminary data.</text>
</comment>
<protein>
    <submittedName>
        <fullName evidence="2">Uncharacterized protein</fullName>
    </submittedName>
</protein>
<gene>
    <name evidence="2" type="ORF">HYZ11_18375</name>
</gene>
<keyword evidence="1" id="KW-0472">Membrane</keyword>
<evidence type="ECO:0000313" key="3">
    <source>
        <dbReference type="Proteomes" id="UP000782312"/>
    </source>
</evidence>
<keyword evidence="1" id="KW-0812">Transmembrane</keyword>
<organism evidence="2 3">
    <name type="scientific">Tectimicrobiota bacterium</name>
    <dbReference type="NCBI Taxonomy" id="2528274"/>
    <lineage>
        <taxon>Bacteria</taxon>
        <taxon>Pseudomonadati</taxon>
        <taxon>Nitrospinota/Tectimicrobiota group</taxon>
        <taxon>Candidatus Tectimicrobiota</taxon>
    </lineage>
</organism>
<evidence type="ECO:0000313" key="2">
    <source>
        <dbReference type="EMBL" id="MBI3129579.1"/>
    </source>
</evidence>
<dbReference type="Proteomes" id="UP000782312">
    <property type="component" value="Unassembled WGS sequence"/>
</dbReference>
<proteinExistence type="predicted"/>
<reference evidence="2" key="1">
    <citation type="submission" date="2020-07" db="EMBL/GenBank/DDBJ databases">
        <title>Huge and variable diversity of episymbiotic CPR bacteria and DPANN archaea in groundwater ecosystems.</title>
        <authorList>
            <person name="He C.Y."/>
            <person name="Keren R."/>
            <person name="Whittaker M."/>
            <person name="Farag I.F."/>
            <person name="Doudna J."/>
            <person name="Cate J.H.D."/>
            <person name="Banfield J.F."/>
        </authorList>
    </citation>
    <scope>NUCLEOTIDE SEQUENCE</scope>
    <source>
        <strain evidence="2">NC_groundwater_763_Ag_S-0.2um_68_21</strain>
    </source>
</reference>
<feature type="transmembrane region" description="Helical" evidence="1">
    <location>
        <begin position="20"/>
        <end position="39"/>
    </location>
</feature>
<sequence>MTGAVAGGASLSGLRRHPTVRFLFVCLVIIALYVGYGYATASGRLTSRLGERLARNPATLDILVTTPFPPEEFHIRIYQKIGNMRGVEGNSAKLYTVSASNVRYLSRYYWVQRLDLIPEEKP</sequence>
<dbReference type="AlphaFoldDB" id="A0A932MNP7"/>